<gene>
    <name evidence="4" type="ORF">FHS31_000738</name>
</gene>
<dbReference type="InterPro" id="IPR016181">
    <property type="entry name" value="Acyl_CoA_acyltransferase"/>
</dbReference>
<dbReference type="InterPro" id="IPR000182">
    <property type="entry name" value="GNAT_dom"/>
</dbReference>
<organism evidence="4 5">
    <name type="scientific">Sphingomonas vulcanisoli</name>
    <dbReference type="NCBI Taxonomy" id="1658060"/>
    <lineage>
        <taxon>Bacteria</taxon>
        <taxon>Pseudomonadati</taxon>
        <taxon>Pseudomonadota</taxon>
        <taxon>Alphaproteobacteria</taxon>
        <taxon>Sphingomonadales</taxon>
        <taxon>Sphingomonadaceae</taxon>
        <taxon>Sphingomonas</taxon>
    </lineage>
</organism>
<dbReference type="PANTHER" id="PTHR43877">
    <property type="entry name" value="AMINOALKYLPHOSPHONATE N-ACETYLTRANSFERASE-RELATED-RELATED"/>
    <property type="match status" value="1"/>
</dbReference>
<dbReference type="Proteomes" id="UP000727456">
    <property type="component" value="Unassembled WGS sequence"/>
</dbReference>
<dbReference type="RefSeq" id="WP_341786278.1">
    <property type="nucleotide sequence ID" value="NZ_JAAOZC010000001.1"/>
</dbReference>
<dbReference type="Pfam" id="PF00583">
    <property type="entry name" value="Acetyltransf_1"/>
    <property type="match status" value="1"/>
</dbReference>
<evidence type="ECO:0000259" key="3">
    <source>
        <dbReference type="PROSITE" id="PS51186"/>
    </source>
</evidence>
<proteinExistence type="predicted"/>
<dbReference type="EMBL" id="JAAOZC010000001">
    <property type="protein sequence ID" value="NIJ07156.1"/>
    <property type="molecule type" value="Genomic_DNA"/>
</dbReference>
<feature type="domain" description="N-acetyltransferase" evidence="3">
    <location>
        <begin position="8"/>
        <end position="183"/>
    </location>
</feature>
<comment type="caution">
    <text evidence="4">The sequence shown here is derived from an EMBL/GenBank/DDBJ whole genome shotgun (WGS) entry which is preliminary data.</text>
</comment>
<dbReference type="PROSITE" id="PS51186">
    <property type="entry name" value="GNAT"/>
    <property type="match status" value="1"/>
</dbReference>
<reference evidence="4 5" key="1">
    <citation type="submission" date="2020-03" db="EMBL/GenBank/DDBJ databases">
        <title>Genomic Encyclopedia of Type Strains, Phase III (KMG-III): the genomes of soil and plant-associated and newly described type strains.</title>
        <authorList>
            <person name="Whitman W."/>
        </authorList>
    </citation>
    <scope>NUCLEOTIDE SEQUENCE [LARGE SCALE GENOMIC DNA]</scope>
    <source>
        <strain evidence="4 5">CECT 8804</strain>
    </source>
</reference>
<evidence type="ECO:0000313" key="4">
    <source>
        <dbReference type="EMBL" id="NIJ07156.1"/>
    </source>
</evidence>
<evidence type="ECO:0000313" key="5">
    <source>
        <dbReference type="Proteomes" id="UP000727456"/>
    </source>
</evidence>
<dbReference type="SUPFAM" id="SSF55729">
    <property type="entry name" value="Acyl-CoA N-acyltransferases (Nat)"/>
    <property type="match status" value="1"/>
</dbReference>
<sequence length="183" mass="19380">MRSVLTVPILRPATRGEIAALEGLIRTSARELGRGFYSDAETEAAITHVFGVDSDLVDDGTYLIAEDGAGRLLGCGGWSRRRTLFGGDNFAGRASGLLDPAEDAARIRAFFVAPQAARMGIASRLLAECETRAAAAGFTRMALMATLPGVPFYAARGYVAGGEILQPCGEIALRFVPMEKALQ</sequence>
<dbReference type="CDD" id="cd04301">
    <property type="entry name" value="NAT_SF"/>
    <property type="match status" value="1"/>
</dbReference>
<dbReference type="PANTHER" id="PTHR43877:SF1">
    <property type="entry name" value="ACETYLTRANSFERASE"/>
    <property type="match status" value="1"/>
</dbReference>
<dbReference type="Gene3D" id="3.40.630.30">
    <property type="match status" value="1"/>
</dbReference>
<dbReference type="InterPro" id="IPR050832">
    <property type="entry name" value="Bact_Acetyltransf"/>
</dbReference>
<accession>A0ABX0TNR0</accession>
<evidence type="ECO:0000256" key="1">
    <source>
        <dbReference type="ARBA" id="ARBA00022679"/>
    </source>
</evidence>
<protein>
    <submittedName>
        <fullName evidence="4">GNAT superfamily N-acetyltransferase</fullName>
    </submittedName>
</protein>
<keyword evidence="5" id="KW-1185">Reference proteome</keyword>
<keyword evidence="1" id="KW-0808">Transferase</keyword>
<evidence type="ECO:0000256" key="2">
    <source>
        <dbReference type="ARBA" id="ARBA00023315"/>
    </source>
</evidence>
<name>A0ABX0TNR0_9SPHN</name>
<keyword evidence="2" id="KW-0012">Acyltransferase</keyword>